<dbReference type="Proteomes" id="UP001597417">
    <property type="component" value="Unassembled WGS sequence"/>
</dbReference>
<keyword evidence="5 14" id="KW-0812">Transmembrane</keyword>
<evidence type="ECO:0000256" key="1">
    <source>
        <dbReference type="ARBA" id="ARBA00004651"/>
    </source>
</evidence>
<evidence type="ECO:0000256" key="4">
    <source>
        <dbReference type="ARBA" id="ARBA00022670"/>
    </source>
</evidence>
<evidence type="ECO:0000256" key="2">
    <source>
        <dbReference type="ARBA" id="ARBA00007931"/>
    </source>
</evidence>
<evidence type="ECO:0000256" key="3">
    <source>
        <dbReference type="ARBA" id="ARBA00022475"/>
    </source>
</evidence>
<proteinExistence type="inferred from homology"/>
<evidence type="ECO:0000256" key="7">
    <source>
        <dbReference type="ARBA" id="ARBA00022737"/>
    </source>
</evidence>
<keyword evidence="13 14" id="KW-0472">Membrane</keyword>
<comment type="caution">
    <text evidence="17">The sequence shown here is derived from an EMBL/GenBank/DDBJ whole genome shotgun (WGS) entry which is preliminary data.</text>
</comment>
<keyword evidence="4 14" id="KW-0645">Protease</keyword>
<dbReference type="RefSeq" id="WP_378264492.1">
    <property type="nucleotide sequence ID" value="NZ_JBHUKR010000006.1"/>
</dbReference>
<dbReference type="Gene3D" id="3.10.580.10">
    <property type="entry name" value="CBS-domain"/>
    <property type="match status" value="1"/>
</dbReference>
<organism evidence="17 18">
    <name type="scientific">Amycolatopsis pigmentata</name>
    <dbReference type="NCBI Taxonomy" id="450801"/>
    <lineage>
        <taxon>Bacteria</taxon>
        <taxon>Bacillati</taxon>
        <taxon>Actinomycetota</taxon>
        <taxon>Actinomycetes</taxon>
        <taxon>Pseudonocardiales</taxon>
        <taxon>Pseudonocardiaceae</taxon>
        <taxon>Amycolatopsis</taxon>
    </lineage>
</organism>
<keyword evidence="9 14" id="KW-0862">Zinc</keyword>
<evidence type="ECO:0000256" key="13">
    <source>
        <dbReference type="ARBA" id="ARBA00023136"/>
    </source>
</evidence>
<evidence type="ECO:0000256" key="11">
    <source>
        <dbReference type="ARBA" id="ARBA00023049"/>
    </source>
</evidence>
<feature type="domain" description="Peptidase M50" evidence="16">
    <location>
        <begin position="57"/>
        <end position="130"/>
    </location>
</feature>
<dbReference type="EMBL" id="JBHUKR010000006">
    <property type="protein sequence ID" value="MFD2417102.1"/>
    <property type="molecule type" value="Genomic_DNA"/>
</dbReference>
<gene>
    <name evidence="17" type="ORF">ACFSXZ_12285</name>
</gene>
<comment type="cofactor">
    <cofactor evidence="14">
        <name>Zn(2+)</name>
        <dbReference type="ChEBI" id="CHEBI:29105"/>
    </cofactor>
    <text evidence="14">Binds 1 zinc ion per subunit.</text>
</comment>
<dbReference type="InterPro" id="IPR016483">
    <property type="entry name" value="UCP006404_Pept_M50_CBS"/>
</dbReference>
<evidence type="ECO:0000256" key="12">
    <source>
        <dbReference type="ARBA" id="ARBA00023122"/>
    </source>
</evidence>
<evidence type="ECO:0000313" key="17">
    <source>
        <dbReference type="EMBL" id="MFD2417102.1"/>
    </source>
</evidence>
<keyword evidence="3 14" id="KW-1003">Cell membrane</keyword>
<comment type="similarity">
    <text evidence="2 14">Belongs to the peptidase M50B family.</text>
</comment>
<keyword evidence="6 14" id="KW-0479">Metal-binding</keyword>
<keyword evidence="18" id="KW-1185">Reference proteome</keyword>
<dbReference type="InterPro" id="IPR008915">
    <property type="entry name" value="Peptidase_M50"/>
</dbReference>
<keyword evidence="7" id="KW-0677">Repeat</keyword>
<keyword evidence="11 14" id="KW-0482">Metalloprotease</keyword>
<keyword evidence="10 14" id="KW-1133">Transmembrane helix</keyword>
<feature type="transmembrane region" description="Helical" evidence="14">
    <location>
        <begin position="12"/>
        <end position="36"/>
    </location>
</feature>
<dbReference type="SUPFAM" id="SSF54631">
    <property type="entry name" value="CBS-domain pair"/>
    <property type="match status" value="1"/>
</dbReference>
<dbReference type="InterPro" id="IPR046342">
    <property type="entry name" value="CBS_dom_sf"/>
</dbReference>
<feature type="transmembrane region" description="Helical" evidence="14">
    <location>
        <begin position="185"/>
        <end position="205"/>
    </location>
</feature>
<keyword evidence="12" id="KW-0129">CBS domain</keyword>
<evidence type="ECO:0000313" key="18">
    <source>
        <dbReference type="Proteomes" id="UP001597417"/>
    </source>
</evidence>
<evidence type="ECO:0000256" key="10">
    <source>
        <dbReference type="ARBA" id="ARBA00022989"/>
    </source>
</evidence>
<feature type="transmembrane region" description="Helical" evidence="14">
    <location>
        <begin position="48"/>
        <end position="75"/>
    </location>
</feature>
<evidence type="ECO:0000256" key="6">
    <source>
        <dbReference type="ARBA" id="ARBA00022723"/>
    </source>
</evidence>
<dbReference type="PANTHER" id="PTHR39188:SF3">
    <property type="entry name" value="STAGE IV SPORULATION PROTEIN FB"/>
    <property type="match status" value="1"/>
</dbReference>
<feature type="domain" description="Peptidase M50" evidence="16">
    <location>
        <begin position="144"/>
        <end position="199"/>
    </location>
</feature>
<evidence type="ECO:0000259" key="16">
    <source>
        <dbReference type="Pfam" id="PF02163"/>
    </source>
</evidence>
<evidence type="ECO:0000256" key="5">
    <source>
        <dbReference type="ARBA" id="ARBA00022692"/>
    </source>
</evidence>
<dbReference type="CDD" id="cd06164">
    <property type="entry name" value="S2P-M50_SpoIVFB_CBS"/>
    <property type="match status" value="1"/>
</dbReference>
<evidence type="ECO:0000256" key="9">
    <source>
        <dbReference type="ARBA" id="ARBA00022833"/>
    </source>
</evidence>
<accession>A0ABW5FRQ1</accession>
<evidence type="ECO:0000256" key="8">
    <source>
        <dbReference type="ARBA" id="ARBA00022801"/>
    </source>
</evidence>
<feature type="transmembrane region" description="Helical" evidence="14">
    <location>
        <begin position="135"/>
        <end position="160"/>
    </location>
</feature>
<dbReference type="PIRSF" id="PIRSF006404">
    <property type="entry name" value="UCP006404_Pept_M50_CBS"/>
    <property type="match status" value="1"/>
</dbReference>
<feature type="transmembrane region" description="Helical" evidence="14">
    <location>
        <begin position="217"/>
        <end position="235"/>
    </location>
</feature>
<feature type="transmembrane region" description="Helical" evidence="14">
    <location>
        <begin position="108"/>
        <end position="129"/>
    </location>
</feature>
<sequence length="396" mass="41765">MFRTSIPLGRFAGIPVGAHWSVLIVLALIADLLATSVLPSATHGHPNAWYWVTGVVTALAFLASLLAHELAHAIVARRYRVRVKRITLWMLGGAAELEGEPPSPKADLNIAVVGPLTSLVLGGVFWGAAVLTGQWLPVLLALGLAWIGITNVLLAVFNLLPGAPLDGGRVLRAAMWKRTGNRARANAVAARTGQVLGFALALLGLGEMLFSGSFNGLWLALIGWFLIFAAQAELASGTARERLAGVRVADVMDPHPVVAPGWWTVEAFLAEVAVSTRRRAFPVVSFDGQAIGVTSLGELTRLPEQARFTSRVADVARKPPAVPTAGPDDKVVDVLSKVVLRPGRDLLLVLDHGRLAGVIGPDDLSRTLELASSGHTLRPDQTVMPGASGGGWSPSS</sequence>
<dbReference type="PANTHER" id="PTHR39188">
    <property type="entry name" value="MEMBRANE-ASSOCIATED ZINC METALLOPROTEASE M50B"/>
    <property type="match status" value="1"/>
</dbReference>
<protein>
    <recommendedName>
        <fullName evidence="14">Zinc metalloprotease</fullName>
    </recommendedName>
</protein>
<keyword evidence="8 14" id="KW-0378">Hydrolase</keyword>
<evidence type="ECO:0000256" key="14">
    <source>
        <dbReference type="PIRNR" id="PIRNR006404"/>
    </source>
</evidence>
<dbReference type="GO" id="GO:0008233">
    <property type="term" value="F:peptidase activity"/>
    <property type="evidence" value="ECO:0007669"/>
    <property type="project" value="UniProtKB-KW"/>
</dbReference>
<dbReference type="GO" id="GO:0006508">
    <property type="term" value="P:proteolysis"/>
    <property type="evidence" value="ECO:0007669"/>
    <property type="project" value="UniProtKB-KW"/>
</dbReference>
<feature type="region of interest" description="Disordered" evidence="15">
    <location>
        <begin position="372"/>
        <end position="396"/>
    </location>
</feature>
<evidence type="ECO:0000256" key="15">
    <source>
        <dbReference type="SAM" id="MobiDB-lite"/>
    </source>
</evidence>
<name>A0ABW5FRQ1_9PSEU</name>
<feature type="compositionally biased region" description="Gly residues" evidence="15">
    <location>
        <begin position="387"/>
        <end position="396"/>
    </location>
</feature>
<comment type="subcellular location">
    <subcellularLocation>
        <location evidence="1 14">Cell membrane</location>
        <topology evidence="1 14">Multi-pass membrane protein</topology>
    </subcellularLocation>
</comment>
<reference evidence="18" key="1">
    <citation type="journal article" date="2019" name="Int. J. Syst. Evol. Microbiol.">
        <title>The Global Catalogue of Microorganisms (GCM) 10K type strain sequencing project: providing services to taxonomists for standard genome sequencing and annotation.</title>
        <authorList>
            <consortium name="The Broad Institute Genomics Platform"/>
            <consortium name="The Broad Institute Genome Sequencing Center for Infectious Disease"/>
            <person name="Wu L."/>
            <person name="Ma J."/>
        </authorList>
    </citation>
    <scope>NUCLEOTIDE SEQUENCE [LARGE SCALE GENOMIC DNA]</scope>
    <source>
        <strain evidence="18">CGMCC 4.7645</strain>
    </source>
</reference>
<dbReference type="Pfam" id="PF02163">
    <property type="entry name" value="Peptidase_M50"/>
    <property type="match status" value="2"/>
</dbReference>